<dbReference type="Pfam" id="PF00225">
    <property type="entry name" value="Kinesin"/>
    <property type="match status" value="1"/>
</dbReference>
<keyword evidence="2 3" id="KW-0505">Motor protein</keyword>
<gene>
    <name evidence="6" type="ORF">SteCoe_29770</name>
</gene>
<reference evidence="6 7" key="1">
    <citation type="submission" date="2016-11" db="EMBL/GenBank/DDBJ databases">
        <title>The macronuclear genome of Stentor coeruleus: a giant cell with tiny introns.</title>
        <authorList>
            <person name="Slabodnick M."/>
            <person name="Ruby J.G."/>
            <person name="Reiff S.B."/>
            <person name="Swart E.C."/>
            <person name="Gosai S."/>
            <person name="Prabakaran S."/>
            <person name="Witkowska E."/>
            <person name="Larue G.E."/>
            <person name="Fisher S."/>
            <person name="Freeman R.M."/>
            <person name="Gunawardena J."/>
            <person name="Chu W."/>
            <person name="Stover N.A."/>
            <person name="Gregory B.D."/>
            <person name="Nowacki M."/>
            <person name="Derisi J."/>
            <person name="Roy S.W."/>
            <person name="Marshall W.F."/>
            <person name="Sood P."/>
        </authorList>
    </citation>
    <scope>NUCLEOTIDE SEQUENCE [LARGE SCALE GENOMIC DNA]</scope>
    <source>
        <strain evidence="6">WM001</strain>
    </source>
</reference>
<keyword evidence="1 4" id="KW-0175">Coiled coil</keyword>
<evidence type="ECO:0000313" key="7">
    <source>
        <dbReference type="Proteomes" id="UP000187209"/>
    </source>
</evidence>
<dbReference type="OrthoDB" id="21525at2759"/>
<evidence type="ECO:0000313" key="6">
    <source>
        <dbReference type="EMBL" id="OMJ71913.1"/>
    </source>
</evidence>
<dbReference type="GO" id="GO:0007018">
    <property type="term" value="P:microtubule-based movement"/>
    <property type="evidence" value="ECO:0007669"/>
    <property type="project" value="InterPro"/>
</dbReference>
<feature type="coiled-coil region" evidence="4">
    <location>
        <begin position="553"/>
        <end position="594"/>
    </location>
</feature>
<dbReference type="PRINTS" id="PR00380">
    <property type="entry name" value="KINESINHEAVY"/>
</dbReference>
<keyword evidence="3" id="KW-0067">ATP-binding</keyword>
<dbReference type="InterPro" id="IPR036961">
    <property type="entry name" value="Kinesin_motor_dom_sf"/>
</dbReference>
<evidence type="ECO:0000256" key="3">
    <source>
        <dbReference type="PROSITE-ProRule" id="PRU00283"/>
    </source>
</evidence>
<dbReference type="GO" id="GO:0005524">
    <property type="term" value="F:ATP binding"/>
    <property type="evidence" value="ECO:0007669"/>
    <property type="project" value="UniProtKB-UniRule"/>
</dbReference>
<comment type="similarity">
    <text evidence="3">Belongs to the TRAFAC class myosin-kinesin ATPase superfamily. Kinesin family.</text>
</comment>
<organism evidence="6 7">
    <name type="scientific">Stentor coeruleus</name>
    <dbReference type="NCBI Taxonomy" id="5963"/>
    <lineage>
        <taxon>Eukaryota</taxon>
        <taxon>Sar</taxon>
        <taxon>Alveolata</taxon>
        <taxon>Ciliophora</taxon>
        <taxon>Postciliodesmatophora</taxon>
        <taxon>Heterotrichea</taxon>
        <taxon>Heterotrichida</taxon>
        <taxon>Stentoridae</taxon>
        <taxon>Stentor</taxon>
    </lineage>
</organism>
<dbReference type="SMART" id="SM00129">
    <property type="entry name" value="KISc"/>
    <property type="match status" value="1"/>
</dbReference>
<proteinExistence type="inferred from homology"/>
<sequence length="596" mass="68644">MSIEEIAVSIRLRPMSTKELENNGTACWEVPGPTSLLDSKHEKLYLFDRVFNDSCPTEKLYEELGENFVWKAMEGYNSCIFTYGSRGSGKTFTFQGNQSVAHSLIHLSFSSIFAYISSINTWDYVIRCSYFEISNEMITDLLSPDNISLTSEDLCNLGFGEKRKLSEMCVTSIDQALALSALGTSFRDGVRNDSGQAILRVIIEAKSLVQEDLVKQGTLLLIDLPGHSSGKLPASKFFAGREYKVKFKKSLQAFENMIMHHANPDLPISFPYEQSIFTTLIKPYFEDSCKILGIFCVCPTQLDYDNTLITLLLAKRCKKVKLKLIKNNPKQEDMLILTLIKEKNRIIEEIKRLESKIEEPNLSENDYMQATEQLISMKQIYKALMLKIVDIDKIDEGVNRKVLKSKEAMTLERRILRYSISRTSSEFKDDGFLMNLIRVNKAPMQHHHKGHEKMISNESPFEYRQSIDLTKHRQEKDNLLQDFTRRESLLLEKLDSITQLFDSFDPKQSLLIEDANLLRESFAYLATNEINRDELPLDAQKMIILIEEQDKIIDSLQGKLIEKDDQLDLLQDELKLCRNNIGNMQKQLKELKKNRK</sequence>
<evidence type="ECO:0000256" key="2">
    <source>
        <dbReference type="ARBA" id="ARBA00023175"/>
    </source>
</evidence>
<feature type="domain" description="Kinesin motor" evidence="5">
    <location>
        <begin position="5"/>
        <end position="320"/>
    </location>
</feature>
<dbReference type="SUPFAM" id="SSF52540">
    <property type="entry name" value="P-loop containing nucleoside triphosphate hydrolases"/>
    <property type="match status" value="1"/>
</dbReference>
<name>A0A1R2B549_9CILI</name>
<dbReference type="InterPro" id="IPR027417">
    <property type="entry name" value="P-loop_NTPase"/>
</dbReference>
<dbReference type="PROSITE" id="PS50067">
    <property type="entry name" value="KINESIN_MOTOR_2"/>
    <property type="match status" value="1"/>
</dbReference>
<dbReference type="PANTHER" id="PTHR47968">
    <property type="entry name" value="CENTROMERE PROTEIN E"/>
    <property type="match status" value="1"/>
</dbReference>
<dbReference type="GO" id="GO:0008017">
    <property type="term" value="F:microtubule binding"/>
    <property type="evidence" value="ECO:0007669"/>
    <property type="project" value="InterPro"/>
</dbReference>
<feature type="binding site" evidence="3">
    <location>
        <begin position="84"/>
        <end position="91"/>
    </location>
    <ligand>
        <name>ATP</name>
        <dbReference type="ChEBI" id="CHEBI:30616"/>
    </ligand>
</feature>
<dbReference type="PANTHER" id="PTHR47968:SF75">
    <property type="entry name" value="CENTROMERE-ASSOCIATED PROTEIN E"/>
    <property type="match status" value="1"/>
</dbReference>
<protein>
    <recommendedName>
        <fullName evidence="5">Kinesin motor domain-containing protein</fullName>
    </recommendedName>
</protein>
<dbReference type="InterPro" id="IPR001752">
    <property type="entry name" value="Kinesin_motor_dom"/>
</dbReference>
<keyword evidence="3" id="KW-0547">Nucleotide-binding</keyword>
<evidence type="ECO:0000256" key="4">
    <source>
        <dbReference type="SAM" id="Coils"/>
    </source>
</evidence>
<dbReference type="EMBL" id="MPUH01000946">
    <property type="protein sequence ID" value="OMJ71913.1"/>
    <property type="molecule type" value="Genomic_DNA"/>
</dbReference>
<evidence type="ECO:0000256" key="1">
    <source>
        <dbReference type="ARBA" id="ARBA00023054"/>
    </source>
</evidence>
<comment type="caution">
    <text evidence="6">The sequence shown here is derived from an EMBL/GenBank/DDBJ whole genome shotgun (WGS) entry which is preliminary data.</text>
</comment>
<accession>A0A1R2B549</accession>
<evidence type="ECO:0000259" key="5">
    <source>
        <dbReference type="PROSITE" id="PS50067"/>
    </source>
</evidence>
<dbReference type="InterPro" id="IPR027640">
    <property type="entry name" value="Kinesin-like_fam"/>
</dbReference>
<dbReference type="Gene3D" id="3.40.850.10">
    <property type="entry name" value="Kinesin motor domain"/>
    <property type="match status" value="1"/>
</dbReference>
<dbReference type="Proteomes" id="UP000187209">
    <property type="component" value="Unassembled WGS sequence"/>
</dbReference>
<keyword evidence="7" id="KW-1185">Reference proteome</keyword>
<dbReference type="AlphaFoldDB" id="A0A1R2B549"/>
<dbReference type="GO" id="GO:0003777">
    <property type="term" value="F:microtubule motor activity"/>
    <property type="evidence" value="ECO:0007669"/>
    <property type="project" value="InterPro"/>
</dbReference>